<dbReference type="EMBL" id="UINC01150951">
    <property type="protein sequence ID" value="SVD44280.1"/>
    <property type="molecule type" value="Genomic_DNA"/>
</dbReference>
<dbReference type="PANTHER" id="PTHR35809:SF1">
    <property type="entry name" value="ARCHAETIDYLSERINE DECARBOXYLASE PROENZYME-RELATED"/>
    <property type="match status" value="1"/>
</dbReference>
<protein>
    <recommendedName>
        <fullName evidence="12">Phosphatidylserine decarboxylase</fullName>
    </recommendedName>
</protein>
<evidence type="ECO:0000256" key="9">
    <source>
        <dbReference type="ARBA" id="ARBA00023264"/>
    </source>
</evidence>
<feature type="non-terminal residue" evidence="11">
    <location>
        <position position="106"/>
    </location>
</feature>
<name>A0A382VCU8_9ZZZZ</name>
<reference evidence="11" key="1">
    <citation type="submission" date="2018-05" db="EMBL/GenBank/DDBJ databases">
        <authorList>
            <person name="Lanie J.A."/>
            <person name="Ng W.-L."/>
            <person name="Kazmierczak K.M."/>
            <person name="Andrzejewski T.M."/>
            <person name="Davidsen T.M."/>
            <person name="Wayne K.J."/>
            <person name="Tettelin H."/>
            <person name="Glass J.I."/>
            <person name="Rusch D."/>
            <person name="Podicherti R."/>
            <person name="Tsui H.-C.T."/>
            <person name="Winkler M.E."/>
        </authorList>
    </citation>
    <scope>NUCLEOTIDE SEQUENCE</scope>
</reference>
<evidence type="ECO:0000256" key="8">
    <source>
        <dbReference type="ARBA" id="ARBA00023239"/>
    </source>
</evidence>
<accession>A0A382VCU8</accession>
<evidence type="ECO:0000313" key="11">
    <source>
        <dbReference type="EMBL" id="SVD44280.1"/>
    </source>
</evidence>
<keyword evidence="7" id="KW-0594">Phospholipid biosynthesis</keyword>
<dbReference type="PANTHER" id="PTHR35809">
    <property type="entry name" value="ARCHAETIDYLSERINE DECARBOXYLASE PROENZYME-RELATED"/>
    <property type="match status" value="1"/>
</dbReference>
<keyword evidence="9" id="KW-1208">Phospholipid metabolism</keyword>
<organism evidence="11">
    <name type="scientific">marine metagenome</name>
    <dbReference type="NCBI Taxonomy" id="408172"/>
    <lineage>
        <taxon>unclassified sequences</taxon>
        <taxon>metagenomes</taxon>
        <taxon>ecological metagenomes</taxon>
    </lineage>
</organism>
<evidence type="ECO:0000256" key="10">
    <source>
        <dbReference type="ARBA" id="ARBA00023317"/>
    </source>
</evidence>
<dbReference type="InterPro" id="IPR033175">
    <property type="entry name" value="PSD-A"/>
</dbReference>
<evidence type="ECO:0000256" key="3">
    <source>
        <dbReference type="ARBA" id="ARBA00022793"/>
    </source>
</evidence>
<keyword evidence="4" id="KW-0443">Lipid metabolism</keyword>
<keyword evidence="3" id="KW-0210">Decarboxylase</keyword>
<dbReference type="InterPro" id="IPR003817">
    <property type="entry name" value="PS_Dcarbxylase"/>
</dbReference>
<keyword evidence="1" id="KW-1003">Cell membrane</keyword>
<evidence type="ECO:0008006" key="12">
    <source>
        <dbReference type="Google" id="ProtNLM"/>
    </source>
</evidence>
<keyword evidence="2" id="KW-0444">Lipid biosynthesis</keyword>
<proteinExistence type="predicted"/>
<evidence type="ECO:0000256" key="5">
    <source>
        <dbReference type="ARBA" id="ARBA00023136"/>
    </source>
</evidence>
<evidence type="ECO:0000256" key="4">
    <source>
        <dbReference type="ARBA" id="ARBA00023098"/>
    </source>
</evidence>
<keyword evidence="8" id="KW-0456">Lyase</keyword>
<evidence type="ECO:0000256" key="6">
    <source>
        <dbReference type="ARBA" id="ARBA00023145"/>
    </source>
</evidence>
<dbReference type="Pfam" id="PF02666">
    <property type="entry name" value="PS_Dcarbxylase"/>
    <property type="match status" value="1"/>
</dbReference>
<keyword evidence="10" id="KW-0670">Pyruvate</keyword>
<keyword evidence="5" id="KW-0472">Membrane</keyword>
<evidence type="ECO:0000256" key="1">
    <source>
        <dbReference type="ARBA" id="ARBA00022475"/>
    </source>
</evidence>
<gene>
    <name evidence="11" type="ORF">METZ01_LOCUS397134</name>
</gene>
<dbReference type="GO" id="GO:0004609">
    <property type="term" value="F:phosphatidylserine decarboxylase activity"/>
    <property type="evidence" value="ECO:0007669"/>
    <property type="project" value="InterPro"/>
</dbReference>
<evidence type="ECO:0000256" key="2">
    <source>
        <dbReference type="ARBA" id="ARBA00022516"/>
    </source>
</evidence>
<sequence>MKFAKEGYRVALWPVAAAVGAFVVGYPMVAALSLAAAAPVLLFFRDPARNSDAGPDELVSPADGLVVAVERGEAGHRLAPEASTRISIFMSPLDVHVNRMPTAGRV</sequence>
<keyword evidence="6" id="KW-0865">Zymogen</keyword>
<evidence type="ECO:0000256" key="7">
    <source>
        <dbReference type="ARBA" id="ARBA00023209"/>
    </source>
</evidence>
<dbReference type="AlphaFoldDB" id="A0A382VCU8"/>
<dbReference type="GO" id="GO:0008654">
    <property type="term" value="P:phospholipid biosynthetic process"/>
    <property type="evidence" value="ECO:0007669"/>
    <property type="project" value="UniProtKB-KW"/>
</dbReference>